<evidence type="ECO:0000259" key="1">
    <source>
        <dbReference type="PROSITE" id="PS50056"/>
    </source>
</evidence>
<dbReference type="PROSITE" id="PS50056">
    <property type="entry name" value="TYR_PHOSPHATASE_2"/>
    <property type="match status" value="1"/>
</dbReference>
<protein>
    <recommendedName>
        <fullName evidence="1">Tyrosine specific protein phosphatases domain-containing protein</fullName>
    </recommendedName>
</protein>
<dbReference type="SUPFAM" id="SSF52799">
    <property type="entry name" value="(Phosphotyrosine protein) phosphatases II"/>
    <property type="match status" value="1"/>
</dbReference>
<dbReference type="EMBL" id="QJJK01000008">
    <property type="protein sequence ID" value="PXW56435.1"/>
    <property type="molecule type" value="Genomic_DNA"/>
</dbReference>
<dbReference type="InterPro" id="IPR029021">
    <property type="entry name" value="Prot-tyrosine_phosphatase-like"/>
</dbReference>
<dbReference type="OrthoDB" id="9794527at2"/>
<dbReference type="Proteomes" id="UP000248021">
    <property type="component" value="Unassembled WGS sequence"/>
</dbReference>
<evidence type="ECO:0000313" key="2">
    <source>
        <dbReference type="EMBL" id="PXW56435.1"/>
    </source>
</evidence>
<dbReference type="Gene3D" id="3.90.190.10">
    <property type="entry name" value="Protein tyrosine phosphatase superfamily"/>
    <property type="match status" value="1"/>
</dbReference>
<accession>A0A2V3U206</accession>
<name>A0A2V3U206_9HYPH</name>
<sequence length="172" mass="18161">MPAIHVCPLSRLSETMEASSASHLISLTSGSATMATPDAIAADHHLSICMSDIVAPLEGHVLPDVEHVDALLGFVRDWPREHPLVIHCYAGISRSTAAALVAVCALNRNQDAVEAAKALRLASPSATPNIRFIEVADARLGYEGRLVAATHAIGRGCDAFEGEPFVLPLHDA</sequence>
<dbReference type="RefSeq" id="WP_110376177.1">
    <property type="nucleotide sequence ID" value="NZ_JAHBRY010000001.1"/>
</dbReference>
<dbReference type="InterPro" id="IPR000387">
    <property type="entry name" value="Tyr_Pase_dom"/>
</dbReference>
<reference evidence="2 3" key="1">
    <citation type="submission" date="2018-05" db="EMBL/GenBank/DDBJ databases">
        <title>Genomic Encyclopedia of Type Strains, Phase IV (KMG-IV): sequencing the most valuable type-strain genomes for metagenomic binning, comparative biology and taxonomic classification.</title>
        <authorList>
            <person name="Goeker M."/>
        </authorList>
    </citation>
    <scope>NUCLEOTIDE SEQUENCE [LARGE SCALE GENOMIC DNA]</scope>
    <source>
        <strain evidence="2 3">DSM 6462</strain>
    </source>
</reference>
<evidence type="ECO:0000313" key="3">
    <source>
        <dbReference type="Proteomes" id="UP000248021"/>
    </source>
</evidence>
<dbReference type="AlphaFoldDB" id="A0A2V3U206"/>
<proteinExistence type="predicted"/>
<comment type="caution">
    <text evidence="2">The sequence shown here is derived from an EMBL/GenBank/DDBJ whole genome shotgun (WGS) entry which is preliminary data.</text>
</comment>
<dbReference type="PROSITE" id="PS00383">
    <property type="entry name" value="TYR_PHOSPHATASE_1"/>
    <property type="match status" value="1"/>
</dbReference>
<organism evidence="2 3">
    <name type="scientific">Chelatococcus asaccharovorans</name>
    <dbReference type="NCBI Taxonomy" id="28210"/>
    <lineage>
        <taxon>Bacteria</taxon>
        <taxon>Pseudomonadati</taxon>
        <taxon>Pseudomonadota</taxon>
        <taxon>Alphaproteobacteria</taxon>
        <taxon>Hyphomicrobiales</taxon>
        <taxon>Chelatococcaceae</taxon>
        <taxon>Chelatococcus</taxon>
    </lineage>
</organism>
<dbReference type="InterPro" id="IPR016130">
    <property type="entry name" value="Tyr_Pase_AS"/>
</dbReference>
<feature type="domain" description="Tyrosine specific protein phosphatases" evidence="1">
    <location>
        <begin position="69"/>
        <end position="120"/>
    </location>
</feature>
<keyword evidence="3" id="KW-1185">Reference proteome</keyword>
<gene>
    <name evidence="2" type="ORF">C7450_108185</name>
</gene>